<accession>A0ABT1HHF2</accession>
<dbReference type="InterPro" id="IPR004606">
    <property type="entry name" value="Mop_domain"/>
</dbReference>
<proteinExistence type="predicted"/>
<dbReference type="SUPFAM" id="SSF46955">
    <property type="entry name" value="Putative DNA-binding domain"/>
    <property type="match status" value="1"/>
</dbReference>
<keyword evidence="5" id="KW-1185">Reference proteome</keyword>
<feature type="domain" description="Mop" evidence="3">
    <location>
        <begin position="79"/>
        <end position="144"/>
    </location>
</feature>
<dbReference type="InterPro" id="IPR008995">
    <property type="entry name" value="Mo/tungstate-bd_C_term_dom"/>
</dbReference>
<evidence type="ECO:0000259" key="3">
    <source>
        <dbReference type="PROSITE" id="PS51866"/>
    </source>
</evidence>
<gene>
    <name evidence="4" type="ORF">LX13_002160</name>
</gene>
<dbReference type="SUPFAM" id="SSF50331">
    <property type="entry name" value="MOP-like"/>
    <property type="match status" value="1"/>
</dbReference>
<dbReference type="PROSITE" id="PS51866">
    <property type="entry name" value="MOP"/>
    <property type="match status" value="1"/>
</dbReference>
<dbReference type="EMBL" id="JAMTCJ010000002">
    <property type="protein sequence ID" value="MCP2176341.1"/>
    <property type="molecule type" value="Genomic_DNA"/>
</dbReference>
<dbReference type="Gene3D" id="2.40.50.100">
    <property type="match status" value="1"/>
</dbReference>
<organism evidence="4 5">
    <name type="scientific">Williamsia maris</name>
    <dbReference type="NCBI Taxonomy" id="72806"/>
    <lineage>
        <taxon>Bacteria</taxon>
        <taxon>Bacillati</taxon>
        <taxon>Actinomycetota</taxon>
        <taxon>Actinomycetes</taxon>
        <taxon>Mycobacteriales</taxon>
        <taxon>Nocardiaceae</taxon>
        <taxon>Williamsia</taxon>
    </lineage>
</organism>
<sequence length="153" mass="16288">MTANNRRCDDNEGEMTQIRIRRAAELLGVSDDTVRRWVAGGELNGGTDTSGRAVVDGAQLAELARDRAPEPAADGIGVERSARNRFVGLVTAVRSDPVMSQVTMQCGPFEVTSLMSTDAVGDLDLRVGVVATAVVKATTVIVERPDTSTKEDQ</sequence>
<evidence type="ECO:0000313" key="4">
    <source>
        <dbReference type="EMBL" id="MCP2176341.1"/>
    </source>
</evidence>
<dbReference type="InterPro" id="IPR009061">
    <property type="entry name" value="DNA-bd_dom_put_sf"/>
</dbReference>
<evidence type="ECO:0000313" key="5">
    <source>
        <dbReference type="Proteomes" id="UP001206895"/>
    </source>
</evidence>
<dbReference type="InterPro" id="IPR005116">
    <property type="entry name" value="Transp-assoc_OB_typ1"/>
</dbReference>
<evidence type="ECO:0000256" key="1">
    <source>
        <dbReference type="ARBA" id="ARBA00022505"/>
    </source>
</evidence>
<protein>
    <submittedName>
        <fullName evidence="4">Molybdenum-pterin binding domain-containing protein</fullName>
    </submittedName>
</protein>
<comment type="caution">
    <text evidence="4">The sequence shown here is derived from an EMBL/GenBank/DDBJ whole genome shotgun (WGS) entry which is preliminary data.</text>
</comment>
<evidence type="ECO:0000256" key="2">
    <source>
        <dbReference type="PROSITE-ProRule" id="PRU01213"/>
    </source>
</evidence>
<dbReference type="Proteomes" id="UP001206895">
    <property type="component" value="Unassembled WGS sequence"/>
</dbReference>
<name>A0ABT1HHF2_9NOCA</name>
<dbReference type="Pfam" id="PF03459">
    <property type="entry name" value="TOBE"/>
    <property type="match status" value="1"/>
</dbReference>
<reference evidence="4 5" key="1">
    <citation type="submission" date="2022-06" db="EMBL/GenBank/DDBJ databases">
        <title>Genomic Encyclopedia of Archaeal and Bacterial Type Strains, Phase II (KMG-II): from individual species to whole genera.</title>
        <authorList>
            <person name="Goeker M."/>
        </authorList>
    </citation>
    <scope>NUCLEOTIDE SEQUENCE [LARGE SCALE GENOMIC DNA]</scope>
    <source>
        <strain evidence="4 5">DSM 44693</strain>
    </source>
</reference>
<keyword evidence="1 2" id="KW-0500">Molybdenum</keyword>